<name>A0A448Z3D4_9STRA</name>
<feature type="signal peptide" evidence="2">
    <location>
        <begin position="1"/>
        <end position="17"/>
    </location>
</feature>
<dbReference type="Proteomes" id="UP000291116">
    <property type="component" value="Unassembled WGS sequence"/>
</dbReference>
<keyword evidence="1" id="KW-1133">Transmembrane helix</keyword>
<keyword evidence="4" id="KW-1185">Reference proteome</keyword>
<accession>A0A448Z3D4</accession>
<keyword evidence="1" id="KW-0472">Membrane</keyword>
<feature type="chain" id="PRO_5019563797" description="Peptidase A1 domain-containing protein" evidence="2">
    <location>
        <begin position="18"/>
        <end position="194"/>
    </location>
</feature>
<proteinExistence type="predicted"/>
<dbReference type="AlphaFoldDB" id="A0A448Z3D4"/>
<protein>
    <recommendedName>
        <fullName evidence="5">Peptidase A1 domain-containing protein</fullName>
    </recommendedName>
</protein>
<sequence length="194" mass="21920">MAVLILVIIVFDFVVLPTDIITNIIRVEKGSLPQFSFPSVRSQGRDSSHRIGFYIHSIFFESGHGHSTDAALAGRFLVQAVIRQLSNITAHVVRLAAASGKHFDRLSVGITLEANNAYIFFNSSFAVAVMDSGKVWMAPIAQSQTFFMHCFDRNVFLTGFPPFLPALPSLFLSLSPLRFQLIFWLRTRYRRLFY</sequence>
<keyword evidence="2" id="KW-0732">Signal</keyword>
<dbReference type="EMBL" id="CAACVS010000092">
    <property type="protein sequence ID" value="VEU36510.1"/>
    <property type="molecule type" value="Genomic_DNA"/>
</dbReference>
<gene>
    <name evidence="3" type="ORF">PSNMU_V1.4_AUG-EV-PASAV3_0032950</name>
</gene>
<keyword evidence="1" id="KW-0812">Transmembrane</keyword>
<reference evidence="3 4" key="1">
    <citation type="submission" date="2019-01" db="EMBL/GenBank/DDBJ databases">
        <authorList>
            <person name="Ferrante I. M."/>
        </authorList>
    </citation>
    <scope>NUCLEOTIDE SEQUENCE [LARGE SCALE GENOMIC DNA]</scope>
    <source>
        <strain evidence="3 4">B856</strain>
    </source>
</reference>
<organism evidence="3 4">
    <name type="scientific">Pseudo-nitzschia multistriata</name>
    <dbReference type="NCBI Taxonomy" id="183589"/>
    <lineage>
        <taxon>Eukaryota</taxon>
        <taxon>Sar</taxon>
        <taxon>Stramenopiles</taxon>
        <taxon>Ochrophyta</taxon>
        <taxon>Bacillariophyta</taxon>
        <taxon>Bacillariophyceae</taxon>
        <taxon>Bacillariophycidae</taxon>
        <taxon>Bacillariales</taxon>
        <taxon>Bacillariaceae</taxon>
        <taxon>Pseudo-nitzschia</taxon>
    </lineage>
</organism>
<evidence type="ECO:0000313" key="3">
    <source>
        <dbReference type="EMBL" id="VEU36510.1"/>
    </source>
</evidence>
<evidence type="ECO:0008006" key="5">
    <source>
        <dbReference type="Google" id="ProtNLM"/>
    </source>
</evidence>
<evidence type="ECO:0000313" key="4">
    <source>
        <dbReference type="Proteomes" id="UP000291116"/>
    </source>
</evidence>
<evidence type="ECO:0000256" key="1">
    <source>
        <dbReference type="SAM" id="Phobius"/>
    </source>
</evidence>
<evidence type="ECO:0000256" key="2">
    <source>
        <dbReference type="SAM" id="SignalP"/>
    </source>
</evidence>
<feature type="transmembrane region" description="Helical" evidence="1">
    <location>
        <begin position="163"/>
        <end position="185"/>
    </location>
</feature>